<keyword evidence="12 18" id="KW-0472">Membrane</keyword>
<feature type="transmembrane region" description="Helical" evidence="18">
    <location>
        <begin position="879"/>
        <end position="897"/>
    </location>
</feature>
<feature type="domain" description="Voltage-dependent calcium channel alpha-1 subunit IQ" evidence="20">
    <location>
        <begin position="1173"/>
        <end position="1246"/>
    </location>
</feature>
<evidence type="ECO:0000259" key="19">
    <source>
        <dbReference type="Pfam" id="PF00520"/>
    </source>
</evidence>
<evidence type="ECO:0000256" key="16">
    <source>
        <dbReference type="RuleBase" id="RU003808"/>
    </source>
</evidence>
<evidence type="ECO:0000256" key="18">
    <source>
        <dbReference type="SAM" id="Phobius"/>
    </source>
</evidence>
<keyword evidence="5 18" id="KW-0812">Transmembrane</keyword>
<dbReference type="GO" id="GO:0008331">
    <property type="term" value="F:high voltage-gated calcium channel activity"/>
    <property type="evidence" value="ECO:0007669"/>
    <property type="project" value="TreeGrafter"/>
</dbReference>
<evidence type="ECO:0000256" key="12">
    <source>
        <dbReference type="ARBA" id="ARBA00023136"/>
    </source>
</evidence>
<evidence type="ECO:0000259" key="21">
    <source>
        <dbReference type="Pfam" id="PF16905"/>
    </source>
</evidence>
<evidence type="ECO:0000256" key="7">
    <source>
        <dbReference type="ARBA" id="ARBA00022737"/>
    </source>
</evidence>
<evidence type="ECO:0000256" key="17">
    <source>
        <dbReference type="SAM" id="MobiDB-lite"/>
    </source>
</evidence>
<dbReference type="Gene3D" id="1.10.287.70">
    <property type="match status" value="3"/>
</dbReference>
<evidence type="ECO:0000256" key="2">
    <source>
        <dbReference type="ARBA" id="ARBA00022448"/>
    </source>
</evidence>
<feature type="compositionally biased region" description="Polar residues" evidence="17">
    <location>
        <begin position="350"/>
        <end position="367"/>
    </location>
</feature>
<keyword evidence="2" id="KW-0813">Transport</keyword>
<feature type="compositionally biased region" description="Polar residues" evidence="17">
    <location>
        <begin position="1383"/>
        <end position="1398"/>
    </location>
</feature>
<keyword evidence="14" id="KW-0407">Ion channel</keyword>
<evidence type="ECO:0000259" key="20">
    <source>
        <dbReference type="Pfam" id="PF08763"/>
    </source>
</evidence>
<keyword evidence="6 15" id="KW-0479">Metal-binding</keyword>
<dbReference type="PRINTS" id="PR00167">
    <property type="entry name" value="CACHANNEL"/>
</dbReference>
<feature type="transmembrane region" description="Helical" evidence="18">
    <location>
        <begin position="506"/>
        <end position="526"/>
    </location>
</feature>
<evidence type="ECO:0000256" key="4">
    <source>
        <dbReference type="ARBA" id="ARBA00022673"/>
    </source>
</evidence>
<protein>
    <submittedName>
        <fullName evidence="22">Voltage-dependent L-type calcium channel subunit alpha-1C</fullName>
    </submittedName>
</protein>
<dbReference type="InterPro" id="IPR031649">
    <property type="entry name" value="GPHH_dom"/>
</dbReference>
<gene>
    <name evidence="22" type="ORF">GBAR_LOCUS6951</name>
</gene>
<feature type="region of interest" description="Disordered" evidence="17">
    <location>
        <begin position="1338"/>
        <end position="1409"/>
    </location>
</feature>
<evidence type="ECO:0000256" key="3">
    <source>
        <dbReference type="ARBA" id="ARBA00022568"/>
    </source>
</evidence>
<evidence type="ECO:0000256" key="10">
    <source>
        <dbReference type="ARBA" id="ARBA00022989"/>
    </source>
</evidence>
<comment type="subcellular location">
    <subcellularLocation>
        <location evidence="1 16">Membrane</location>
        <topology evidence="1 16">Multi-pass membrane protein</topology>
    </subcellularLocation>
</comment>
<feature type="domain" description="Voltage-dependent L-type calcium channel IQ-associated" evidence="21">
    <location>
        <begin position="1112"/>
        <end position="1164"/>
    </location>
</feature>
<feature type="compositionally biased region" description="Basic and acidic residues" evidence="17">
    <location>
        <begin position="1360"/>
        <end position="1373"/>
    </location>
</feature>
<keyword evidence="10 18" id="KW-1133">Transmembrane helix</keyword>
<feature type="domain" description="Ion transport" evidence="19">
    <location>
        <begin position="1"/>
        <end position="124"/>
    </location>
</feature>
<organism evidence="22 23">
    <name type="scientific">Geodia barretti</name>
    <name type="common">Barrett's horny sponge</name>
    <dbReference type="NCBI Taxonomy" id="519541"/>
    <lineage>
        <taxon>Eukaryota</taxon>
        <taxon>Metazoa</taxon>
        <taxon>Porifera</taxon>
        <taxon>Demospongiae</taxon>
        <taxon>Heteroscleromorpha</taxon>
        <taxon>Tetractinellida</taxon>
        <taxon>Astrophorina</taxon>
        <taxon>Geodiidae</taxon>
        <taxon>Geodia</taxon>
    </lineage>
</organism>
<feature type="transmembrane region" description="Helical" evidence="18">
    <location>
        <begin position="852"/>
        <end position="873"/>
    </location>
</feature>
<feature type="binding site" evidence="15">
    <location>
        <position position="742"/>
    </location>
    <ligand>
        <name>Ca(2+)</name>
        <dbReference type="ChEBI" id="CHEBI:29108"/>
    </ligand>
</feature>
<feature type="compositionally biased region" description="Basic and acidic residues" evidence="17">
    <location>
        <begin position="383"/>
        <end position="394"/>
    </location>
</feature>
<dbReference type="InterPro" id="IPR005821">
    <property type="entry name" value="Ion_trans_dom"/>
</dbReference>
<feature type="transmembrane region" description="Helical" evidence="18">
    <location>
        <begin position="975"/>
        <end position="1000"/>
    </location>
</feature>
<evidence type="ECO:0000256" key="14">
    <source>
        <dbReference type="ARBA" id="ARBA00023303"/>
    </source>
</evidence>
<reference evidence="22" key="1">
    <citation type="submission" date="2023-03" db="EMBL/GenBank/DDBJ databases">
        <authorList>
            <person name="Steffen K."/>
            <person name="Cardenas P."/>
        </authorList>
    </citation>
    <scope>NUCLEOTIDE SEQUENCE</scope>
</reference>
<feature type="compositionally biased region" description="Basic residues" evidence="17">
    <location>
        <begin position="1400"/>
        <end position="1409"/>
    </location>
</feature>
<accession>A0AA35RG37</accession>
<dbReference type="PANTHER" id="PTHR45628">
    <property type="entry name" value="VOLTAGE-DEPENDENT CALCIUM CHANNEL TYPE A SUBUNIT ALPHA-1"/>
    <property type="match status" value="1"/>
</dbReference>
<keyword evidence="4 16" id="KW-0107">Calcium channel</keyword>
<evidence type="ECO:0000256" key="8">
    <source>
        <dbReference type="ARBA" id="ARBA00022837"/>
    </source>
</evidence>
<evidence type="ECO:0000256" key="5">
    <source>
        <dbReference type="ARBA" id="ARBA00022692"/>
    </source>
</evidence>
<keyword evidence="23" id="KW-1185">Reference proteome</keyword>
<dbReference type="InterPro" id="IPR050599">
    <property type="entry name" value="VDCC_alpha-1_subunit"/>
</dbReference>
<feature type="region of interest" description="Disordered" evidence="17">
    <location>
        <begin position="194"/>
        <end position="442"/>
    </location>
</feature>
<feature type="compositionally biased region" description="Pro residues" evidence="17">
    <location>
        <begin position="399"/>
        <end position="408"/>
    </location>
</feature>
<feature type="transmembrane region" description="Helical" evidence="18">
    <location>
        <begin position="532"/>
        <end position="555"/>
    </location>
</feature>
<feature type="binding site" evidence="15">
    <location>
        <position position="69"/>
    </location>
    <ligand>
        <name>Ca(2+)</name>
        <dbReference type="ChEBI" id="CHEBI:29108"/>
    </ligand>
</feature>
<feature type="compositionally biased region" description="Polar residues" evidence="17">
    <location>
        <begin position="328"/>
        <end position="342"/>
    </location>
</feature>
<dbReference type="GO" id="GO:0005891">
    <property type="term" value="C:voltage-gated calcium channel complex"/>
    <property type="evidence" value="ECO:0007669"/>
    <property type="project" value="InterPro"/>
</dbReference>
<dbReference type="InterPro" id="IPR027359">
    <property type="entry name" value="Volt_channel_dom_sf"/>
</dbReference>
<evidence type="ECO:0000256" key="6">
    <source>
        <dbReference type="ARBA" id="ARBA00022723"/>
    </source>
</evidence>
<dbReference type="InterPro" id="IPR014873">
    <property type="entry name" value="VDCC_a1su_IQ"/>
</dbReference>
<feature type="domain" description="Ion transport" evidence="19">
    <location>
        <begin position="502"/>
        <end position="804"/>
    </location>
</feature>
<dbReference type="Proteomes" id="UP001174909">
    <property type="component" value="Unassembled WGS sequence"/>
</dbReference>
<feature type="transmembrane region" description="Helical" evidence="18">
    <location>
        <begin position="659"/>
        <end position="678"/>
    </location>
</feature>
<feature type="transmembrane region" description="Helical" evidence="18">
    <location>
        <begin position="94"/>
        <end position="116"/>
    </location>
</feature>
<dbReference type="GO" id="GO:0098703">
    <property type="term" value="P:calcium ion import across plasma membrane"/>
    <property type="evidence" value="ECO:0007669"/>
    <property type="project" value="TreeGrafter"/>
</dbReference>
<name>A0AA35RG37_GEOBA</name>
<evidence type="ECO:0000256" key="1">
    <source>
        <dbReference type="ARBA" id="ARBA00004141"/>
    </source>
</evidence>
<keyword evidence="13" id="KW-0325">Glycoprotein</keyword>
<dbReference type="EMBL" id="CASHTH010001044">
    <property type="protein sequence ID" value="CAI8010564.1"/>
    <property type="molecule type" value="Genomic_DNA"/>
</dbReference>
<dbReference type="PANTHER" id="PTHR45628:SF7">
    <property type="entry name" value="VOLTAGE-DEPENDENT CALCIUM CHANNEL TYPE A SUBUNIT ALPHA-1"/>
    <property type="match status" value="1"/>
</dbReference>
<dbReference type="Pfam" id="PF16905">
    <property type="entry name" value="GPHH"/>
    <property type="match status" value="1"/>
</dbReference>
<keyword evidence="9 16" id="KW-0851">Voltage-gated channel</keyword>
<keyword evidence="3 16" id="KW-0109">Calcium transport</keyword>
<keyword evidence="11" id="KW-0406">Ion transport</keyword>
<evidence type="ECO:0000313" key="22">
    <source>
        <dbReference type="EMBL" id="CAI8010564.1"/>
    </source>
</evidence>
<feature type="transmembrane region" description="Helical" evidence="18">
    <location>
        <begin position="635"/>
        <end position="653"/>
    </location>
</feature>
<dbReference type="Pfam" id="PF08763">
    <property type="entry name" value="Ca_chan_IQ"/>
    <property type="match status" value="1"/>
</dbReference>
<feature type="compositionally biased region" description="Polar residues" evidence="17">
    <location>
        <begin position="1299"/>
        <end position="1311"/>
    </location>
</feature>
<dbReference type="Gene3D" id="1.20.120.350">
    <property type="entry name" value="Voltage-gated potassium channels. Chain C"/>
    <property type="match status" value="2"/>
</dbReference>
<dbReference type="InterPro" id="IPR002077">
    <property type="entry name" value="VDCCAlpha1"/>
</dbReference>
<sequence length="1409" mass="161588">MKQIIHTFSRLMSLSLSLMALVVLFLFMYTIVGHRLFGKKLDVDHNVGLPNFDNQLTSFLLVFQLMTTEDWHNVYHTSSRAWLRVPSSVVYTPVYFTSAIMLGGFVLLSIFLSIAVDKLSEVKSVEQEEGREVEQKDRQRVYRKRQIHALKHPEQGSLYRKTLRSARRLFDGIRVDNNQKKDWRKPFATSSHAPLHRAFSTRSNTGPRAAEFSEHLSPKKERKQLNPLRSMMNPLSHIVEREDPASRGVALRERQKGSIEELDIDRRSSGHSQSSKQQAASVTLEEVQLPKKIRRTTSTPDTPLSHEGSDAPHSASYERIQSLPFDPSPTSRVPPEQTTQETLVKLETITEGSVGSTGDESPTSKLETATRRDITDQSSQSEDGERRIQGREGVGRPCPLSPNVPPSPTERDVTLRRTHGQSSLENVIHRRSRTEREGESTDRFPISGSKLLRMWRWFTDYIGTIQFDPTKELAEIPDHSAFFILSPDNSFRVFCYKLVRSKAFNVVTYVTIFLGSVLLTLEIPVTTSLNDGSLFCLIQDVIIFVDLVIVIYFLVEMFLKMTALGVLLHRGSYLRGFFNIIDFVITVMSLIPIISYFYRLTSSNATECLAYSYQETLVPVYLATLRVFRVFRPMRAIRISAFYIVVTGLLSSIKSIGRILVICVLVMSIFAIIGTILFRGSFFYCTDPNKPTERECKGHFFTYPTGDLSCPELNERQWLRHGLNFDNFGQSFLTLFSMITSEGWQIVMYNGYNSRLFQDTNEPVGPRPNSSPYAFIFFLLYMCIMTLVLLNMFIGFVIVTFQEVGIKAFRESKLDRNQRNCLYFALTTKPQFRYVPKFRWQERLLEVTRHPVFSLFIIISLICNSIILCLQTIEAAKETVYWINFFFTLLFTVEAILKMTALHPVNYFKNLWNFLEFLSTTGALLEFILQQTVISDGSDFRYSHFASSFRVLWLLRFVPQVRLIMWTVIKSLEIFPWVGLLLLVVVFTFAVIGMQVFGTIKRAPIESSMEYPGNHITQYNNFANFPQALLVMIRVTTGENWQEVMLSCKKNSPCESKPEHNCGSDATYFFYPFFYAIASILFLNLFVAIIIDNFDYLVKDKSVLGAHQLSTFVKLWSIYDPSASGELLPEEVIKLLKQCNPPVGWGILCPRIVAYRKMMDLNMPLVDEKVTFHATLFGLVKTSLDIGCSGCLECLHKCNVELKEKLRVLFPTCEQRILDQVLPVEDVSTVRRGYAVHLIQTRWRAFVRKRNETIQIFQGRERRSLIAGQRRLPDAGPELLERKLSDFELEEHSILHSPPQGSRKSSVSGVRTMTPASLTGYRFSFDQTHEERPLSGRWGEFELTSPPLAEDPSFSPQLRRQNEFSGEHDPDPFEEREDDEQSELSFSSAFGTPTTNPHLITHHHRETTV</sequence>
<evidence type="ECO:0000256" key="15">
    <source>
        <dbReference type="PIRSR" id="PIRSR602077-1"/>
    </source>
</evidence>
<feature type="transmembrane region" description="Helical" evidence="18">
    <location>
        <begin position="12"/>
        <end position="32"/>
    </location>
</feature>
<keyword evidence="8 15" id="KW-0106">Calcium</keyword>
<feature type="transmembrane region" description="Helical" evidence="18">
    <location>
        <begin position="1068"/>
        <end position="1091"/>
    </location>
</feature>
<feature type="domain" description="Ion transport" evidence="19">
    <location>
        <begin position="850"/>
        <end position="1100"/>
    </location>
</feature>
<comment type="caution">
    <text evidence="22">The sequence shown here is derived from an EMBL/GenBank/DDBJ whole genome shotgun (WGS) entry which is preliminary data.</text>
</comment>
<evidence type="ECO:0000313" key="23">
    <source>
        <dbReference type="Proteomes" id="UP001174909"/>
    </source>
</evidence>
<dbReference type="Gene3D" id="1.10.238.10">
    <property type="entry name" value="EF-hand"/>
    <property type="match status" value="1"/>
</dbReference>
<feature type="compositionally biased region" description="Polar residues" evidence="17">
    <location>
        <begin position="270"/>
        <end position="281"/>
    </location>
</feature>
<proteinExistence type="inferred from homology"/>
<dbReference type="GO" id="GO:0046872">
    <property type="term" value="F:metal ion binding"/>
    <property type="evidence" value="ECO:0007669"/>
    <property type="project" value="UniProtKB-KW"/>
</dbReference>
<feature type="transmembrane region" description="Helical" evidence="18">
    <location>
        <begin position="772"/>
        <end position="801"/>
    </location>
</feature>
<feature type="transmembrane region" description="Helical" evidence="18">
    <location>
        <begin position="576"/>
        <end position="598"/>
    </location>
</feature>
<dbReference type="Pfam" id="PF00520">
    <property type="entry name" value="Ion_trans"/>
    <property type="match status" value="3"/>
</dbReference>
<comment type="similarity">
    <text evidence="16">Belongs to the calcium channel alpha-1 subunit (TC 1.A.1.11) family.</text>
</comment>
<dbReference type="SUPFAM" id="SSF81324">
    <property type="entry name" value="Voltage-gated potassium channels"/>
    <property type="match status" value="3"/>
</dbReference>
<keyword evidence="7" id="KW-0677">Repeat</keyword>
<evidence type="ECO:0000256" key="9">
    <source>
        <dbReference type="ARBA" id="ARBA00022882"/>
    </source>
</evidence>
<evidence type="ECO:0000256" key="11">
    <source>
        <dbReference type="ARBA" id="ARBA00023065"/>
    </source>
</evidence>
<evidence type="ECO:0000256" key="13">
    <source>
        <dbReference type="ARBA" id="ARBA00023180"/>
    </source>
</evidence>
<feature type="region of interest" description="Disordered" evidence="17">
    <location>
        <begin position="1291"/>
        <end position="1311"/>
    </location>
</feature>
<feature type="compositionally biased region" description="Basic and acidic residues" evidence="17">
    <location>
        <begin position="238"/>
        <end position="268"/>
    </location>
</feature>